<dbReference type="OrthoDB" id="166803at2759"/>
<proteinExistence type="predicted"/>
<sequence>MRVGSRYPKRRRFCHGARYESSRKRRFLFAGSGWKSPFSGKTGNTASQSPKSKSGRVLAGDNVFSGSTETGELSPPLLSWSCYRSRKVRTILRAKTYAEKNSSARSIFIILVLFRRRRPAETEERQVRDGVGVDPVGNDGWGDAAAGWNRSAVRVWLRGGSERPAERLGMWAIPAYVVAHTVALALCLPYAVFFEVSASLLFGFLPAVLSVFSAKVLGASLAFWIGRQCFGAQNQQQSGHTAADTSISLPEDLNAMVGDLCFLLGSHPCPLMSLTMDWLPLK</sequence>
<keyword evidence="2" id="KW-0812">Transmembrane</keyword>
<gene>
    <name evidence="3" type="ORF">MUK42_23230</name>
</gene>
<dbReference type="PANTHER" id="PTHR47699">
    <property type="entry name" value="SNARE ASSOCIATED GOLGI PROTEIN FAMILY"/>
    <property type="match status" value="1"/>
</dbReference>
<evidence type="ECO:0000256" key="2">
    <source>
        <dbReference type="SAM" id="Phobius"/>
    </source>
</evidence>
<evidence type="ECO:0000313" key="4">
    <source>
        <dbReference type="Proteomes" id="UP001055439"/>
    </source>
</evidence>
<name>A0A9E7GFZ3_9LILI</name>
<keyword evidence="2" id="KW-0472">Membrane</keyword>
<evidence type="ECO:0000256" key="1">
    <source>
        <dbReference type="SAM" id="MobiDB-lite"/>
    </source>
</evidence>
<reference evidence="3" key="1">
    <citation type="submission" date="2022-05" db="EMBL/GenBank/DDBJ databases">
        <title>The Musa troglodytarum L. genome provides insights into the mechanism of non-climacteric behaviour and enrichment of carotenoids.</title>
        <authorList>
            <person name="Wang J."/>
        </authorList>
    </citation>
    <scope>NUCLEOTIDE SEQUENCE</scope>
    <source>
        <tissue evidence="3">Leaf</tissue>
    </source>
</reference>
<dbReference type="PANTHER" id="PTHR47699:SF1">
    <property type="entry name" value="SNARE ASSOCIATED GOLGI PROTEIN FAMILY"/>
    <property type="match status" value="1"/>
</dbReference>
<organism evidence="3 4">
    <name type="scientific">Musa troglodytarum</name>
    <name type="common">fe'i banana</name>
    <dbReference type="NCBI Taxonomy" id="320322"/>
    <lineage>
        <taxon>Eukaryota</taxon>
        <taxon>Viridiplantae</taxon>
        <taxon>Streptophyta</taxon>
        <taxon>Embryophyta</taxon>
        <taxon>Tracheophyta</taxon>
        <taxon>Spermatophyta</taxon>
        <taxon>Magnoliopsida</taxon>
        <taxon>Liliopsida</taxon>
        <taxon>Zingiberales</taxon>
        <taxon>Musaceae</taxon>
        <taxon>Musa</taxon>
    </lineage>
</organism>
<evidence type="ECO:0000313" key="3">
    <source>
        <dbReference type="EMBL" id="URE13755.1"/>
    </source>
</evidence>
<dbReference type="Proteomes" id="UP001055439">
    <property type="component" value="Chromosome 6"/>
</dbReference>
<feature type="region of interest" description="Disordered" evidence="1">
    <location>
        <begin position="39"/>
        <end position="60"/>
    </location>
</feature>
<feature type="transmembrane region" description="Helical" evidence="2">
    <location>
        <begin position="200"/>
        <end position="225"/>
    </location>
</feature>
<dbReference type="EMBL" id="CP097508">
    <property type="protein sequence ID" value="URE13755.1"/>
    <property type="molecule type" value="Genomic_DNA"/>
</dbReference>
<dbReference type="AlphaFoldDB" id="A0A9E7GFZ3"/>
<keyword evidence="2" id="KW-1133">Transmembrane helix</keyword>
<accession>A0A9E7GFZ3</accession>
<protein>
    <submittedName>
        <fullName evidence="3">SNARE associated Golgi protein</fullName>
    </submittedName>
</protein>
<feature type="transmembrane region" description="Helical" evidence="2">
    <location>
        <begin position="168"/>
        <end position="194"/>
    </location>
</feature>
<dbReference type="GO" id="GO:0016020">
    <property type="term" value="C:membrane"/>
    <property type="evidence" value="ECO:0007669"/>
    <property type="project" value="TreeGrafter"/>
</dbReference>
<feature type="compositionally biased region" description="Polar residues" evidence="1">
    <location>
        <begin position="39"/>
        <end position="52"/>
    </location>
</feature>
<keyword evidence="4" id="KW-1185">Reference proteome</keyword>